<name>A0A0F9HC85_9ZZZZ</name>
<evidence type="ECO:0000313" key="1">
    <source>
        <dbReference type="EMBL" id="KKM00727.1"/>
    </source>
</evidence>
<organism evidence="1">
    <name type="scientific">marine sediment metagenome</name>
    <dbReference type="NCBI Taxonomy" id="412755"/>
    <lineage>
        <taxon>unclassified sequences</taxon>
        <taxon>metagenomes</taxon>
        <taxon>ecological metagenomes</taxon>
    </lineage>
</organism>
<gene>
    <name evidence="1" type="ORF">LCGC14_1801470</name>
</gene>
<accession>A0A0F9HC85</accession>
<sequence length="87" mass="9855">MTNRAVVIDGREMTKDQVREKGLEMLDIQKVEEILGPEPGDHGFFLAANLLSYYHVASVMKGMYVISKDPMTPVETRALVHSFIEEM</sequence>
<reference evidence="1" key="1">
    <citation type="journal article" date="2015" name="Nature">
        <title>Complex archaea that bridge the gap between prokaryotes and eukaryotes.</title>
        <authorList>
            <person name="Spang A."/>
            <person name="Saw J.H."/>
            <person name="Jorgensen S.L."/>
            <person name="Zaremba-Niedzwiedzka K."/>
            <person name="Martijn J."/>
            <person name="Lind A.E."/>
            <person name="van Eijk R."/>
            <person name="Schleper C."/>
            <person name="Guy L."/>
            <person name="Ettema T.J."/>
        </authorList>
    </citation>
    <scope>NUCLEOTIDE SEQUENCE</scope>
</reference>
<dbReference type="AlphaFoldDB" id="A0A0F9HC85"/>
<dbReference type="EMBL" id="LAZR01017364">
    <property type="protein sequence ID" value="KKM00727.1"/>
    <property type="molecule type" value="Genomic_DNA"/>
</dbReference>
<proteinExistence type="predicted"/>
<protein>
    <submittedName>
        <fullName evidence="1">Uncharacterized protein</fullName>
    </submittedName>
</protein>
<comment type="caution">
    <text evidence="1">The sequence shown here is derived from an EMBL/GenBank/DDBJ whole genome shotgun (WGS) entry which is preliminary data.</text>
</comment>